<reference evidence="2 3" key="1">
    <citation type="journal article" date="2019" name="Nat. Med.">
        <title>A library of human gut bacterial isolates paired with longitudinal multiomics data enables mechanistic microbiome research.</title>
        <authorList>
            <person name="Poyet M."/>
            <person name="Groussin M."/>
            <person name="Gibbons S.M."/>
            <person name="Avila-Pacheco J."/>
            <person name="Jiang X."/>
            <person name="Kearney S.M."/>
            <person name="Perrotta A.R."/>
            <person name="Berdy B."/>
            <person name="Zhao S."/>
            <person name="Lieberman T.D."/>
            <person name="Swanson P.K."/>
            <person name="Smith M."/>
            <person name="Roesemann S."/>
            <person name="Alexander J.E."/>
            <person name="Rich S.A."/>
            <person name="Livny J."/>
            <person name="Vlamakis H."/>
            <person name="Clish C."/>
            <person name="Bullock K."/>
            <person name="Deik A."/>
            <person name="Scott J."/>
            <person name="Pierce K.A."/>
            <person name="Xavier R.J."/>
            <person name="Alm E.J."/>
        </authorList>
    </citation>
    <scope>NUCLEOTIDE SEQUENCE [LARGE SCALE GENOMIC DNA]</scope>
    <source>
        <strain evidence="2 3">BIOML-A198</strain>
    </source>
</reference>
<gene>
    <name evidence="2" type="ORF">GMA92_09400</name>
</gene>
<evidence type="ECO:0000313" key="2">
    <source>
        <dbReference type="EMBL" id="MTK21636.1"/>
    </source>
</evidence>
<organism evidence="2 3">
    <name type="scientific">Turicibacter sanguinis</name>
    <dbReference type="NCBI Taxonomy" id="154288"/>
    <lineage>
        <taxon>Bacteria</taxon>
        <taxon>Bacillati</taxon>
        <taxon>Bacillota</taxon>
        <taxon>Erysipelotrichia</taxon>
        <taxon>Erysipelotrichales</taxon>
        <taxon>Turicibacteraceae</taxon>
        <taxon>Turicibacter</taxon>
    </lineage>
</organism>
<dbReference type="GeneID" id="60058891"/>
<accession>A0A9X4XE10</accession>
<comment type="caution">
    <text evidence="2">The sequence shown here is derived from an EMBL/GenBank/DDBJ whole genome shotgun (WGS) entry which is preliminary data.</text>
</comment>
<keyword evidence="1" id="KW-1133">Transmembrane helix</keyword>
<evidence type="ECO:0000256" key="1">
    <source>
        <dbReference type="SAM" id="Phobius"/>
    </source>
</evidence>
<dbReference type="Proteomes" id="UP000487649">
    <property type="component" value="Unassembled WGS sequence"/>
</dbReference>
<keyword evidence="1" id="KW-0472">Membrane</keyword>
<dbReference type="Gene3D" id="2.50.20.20">
    <property type="match status" value="1"/>
</dbReference>
<dbReference type="RefSeq" id="WP_006785013.1">
    <property type="nucleotide sequence ID" value="NZ_CABJBH010000024.1"/>
</dbReference>
<dbReference type="OrthoDB" id="9984688at2"/>
<feature type="transmembrane region" description="Helical" evidence="1">
    <location>
        <begin position="6"/>
        <end position="24"/>
    </location>
</feature>
<name>A0A9X4XE10_9FIRM</name>
<proteinExistence type="predicted"/>
<dbReference type="AlphaFoldDB" id="A0A9X4XE10"/>
<keyword evidence="1" id="KW-0812">Transmembrane</keyword>
<evidence type="ECO:0000313" key="3">
    <source>
        <dbReference type="Proteomes" id="UP000487649"/>
    </source>
</evidence>
<sequence>MNKKIIMGIIIFILLLTPVGYFITKTGWYENYRQAQFLAAVINNTKNLETYHVSLNVNYDILGYQMELSSEGDVSQSDSTVSHLNYLIRMNGYGVSPMTVELEQYAQWSAQNKILYMNLNRGQWFKEIDPTSDKYYQYFVDFNNLDYLNQIYKETVKNENANDFVILEDNNEQQVISVYVDFLKADQMIQILIGELLNVSPDIDINAIYQLAPKVNYIFTIDKETERVLEYELSYKDGIQEIIKQLQTAYSSFFATISEDRLATMYFDLKVKISDGNKGNKIEIPSNVVNSAISVSDIR</sequence>
<dbReference type="EMBL" id="WMQE01000020">
    <property type="protein sequence ID" value="MTK21636.1"/>
    <property type="molecule type" value="Genomic_DNA"/>
</dbReference>
<protein>
    <submittedName>
        <fullName evidence="2">Uncharacterized protein</fullName>
    </submittedName>
</protein>